<dbReference type="SUPFAM" id="SSF56752">
    <property type="entry name" value="D-aminoacid aminotransferase-like PLP-dependent enzymes"/>
    <property type="match status" value="1"/>
</dbReference>
<protein>
    <submittedName>
        <fullName evidence="2">Uncharacterized protein</fullName>
    </submittedName>
</protein>
<dbReference type="InterPro" id="IPR001544">
    <property type="entry name" value="Aminotrans_IV"/>
</dbReference>
<dbReference type="Pfam" id="PF01063">
    <property type="entry name" value="Aminotran_4"/>
    <property type="match status" value="1"/>
</dbReference>
<accession>A0AAP0R7U6</accession>
<gene>
    <name evidence="2" type="ORF">L1049_000610</name>
</gene>
<dbReference type="InterPro" id="IPR036038">
    <property type="entry name" value="Aminotransferase-like"/>
</dbReference>
<dbReference type="InterPro" id="IPR050571">
    <property type="entry name" value="Class-IV_PLP-Dep_Aminotrnsfr"/>
</dbReference>
<evidence type="ECO:0000313" key="2">
    <source>
        <dbReference type="EMBL" id="KAK9268846.1"/>
    </source>
</evidence>
<reference evidence="2 3" key="1">
    <citation type="journal article" date="2024" name="Plant J.">
        <title>Genome sequences and population genomics reveal climatic adaptation and genomic divergence between two closely related sweetgum species.</title>
        <authorList>
            <person name="Xu W.Q."/>
            <person name="Ren C.Q."/>
            <person name="Zhang X.Y."/>
            <person name="Comes H.P."/>
            <person name="Liu X.H."/>
            <person name="Li Y.G."/>
            <person name="Kettle C.J."/>
            <person name="Jalonen R."/>
            <person name="Gaisberger H."/>
            <person name="Ma Y.Z."/>
            <person name="Qiu Y.X."/>
        </authorList>
    </citation>
    <scope>NUCLEOTIDE SEQUENCE [LARGE SCALE GENOMIC DNA]</scope>
    <source>
        <strain evidence="2">Hangzhou</strain>
    </source>
</reference>
<dbReference type="GO" id="GO:0003824">
    <property type="term" value="F:catalytic activity"/>
    <property type="evidence" value="ECO:0007669"/>
    <property type="project" value="InterPro"/>
</dbReference>
<name>A0AAP0R7U6_LIQFO</name>
<dbReference type="Proteomes" id="UP001415857">
    <property type="component" value="Unassembled WGS sequence"/>
</dbReference>
<dbReference type="Gene3D" id="3.20.10.10">
    <property type="entry name" value="D-amino Acid Aminotransferase, subunit A, domain 2"/>
    <property type="match status" value="1"/>
</dbReference>
<keyword evidence="3" id="KW-1185">Reference proteome</keyword>
<sequence>MEAEEKGASASIWVDEEGFIAEGPNFNVAFVTHHKELVLPFFDKILSGCTALRLLELATKLVEQGRLKRVRTGNLTVEEAKGAAEMMCCLDPNLKTKTGNKDQ</sequence>
<evidence type="ECO:0000256" key="1">
    <source>
        <dbReference type="ARBA" id="ARBA00009320"/>
    </source>
</evidence>
<proteinExistence type="inferred from homology"/>
<evidence type="ECO:0000313" key="3">
    <source>
        <dbReference type="Proteomes" id="UP001415857"/>
    </source>
</evidence>
<comment type="caution">
    <text evidence="2">The sequence shown here is derived from an EMBL/GenBank/DDBJ whole genome shotgun (WGS) entry which is preliminary data.</text>
</comment>
<dbReference type="PANTHER" id="PTHR42743">
    <property type="entry name" value="AMINO-ACID AMINOTRANSFERASE"/>
    <property type="match status" value="1"/>
</dbReference>
<organism evidence="2 3">
    <name type="scientific">Liquidambar formosana</name>
    <name type="common">Formosan gum</name>
    <dbReference type="NCBI Taxonomy" id="63359"/>
    <lineage>
        <taxon>Eukaryota</taxon>
        <taxon>Viridiplantae</taxon>
        <taxon>Streptophyta</taxon>
        <taxon>Embryophyta</taxon>
        <taxon>Tracheophyta</taxon>
        <taxon>Spermatophyta</taxon>
        <taxon>Magnoliopsida</taxon>
        <taxon>eudicotyledons</taxon>
        <taxon>Gunneridae</taxon>
        <taxon>Pentapetalae</taxon>
        <taxon>Saxifragales</taxon>
        <taxon>Altingiaceae</taxon>
        <taxon>Liquidambar</taxon>
    </lineage>
</organism>
<dbReference type="AlphaFoldDB" id="A0AAP0R7U6"/>
<dbReference type="PANTHER" id="PTHR42743:SF8">
    <property type="entry name" value="OS01G0238500 PROTEIN"/>
    <property type="match status" value="1"/>
</dbReference>
<dbReference type="EMBL" id="JBBPBK010000015">
    <property type="protein sequence ID" value="KAK9268846.1"/>
    <property type="molecule type" value="Genomic_DNA"/>
</dbReference>
<dbReference type="GO" id="GO:0046394">
    <property type="term" value="P:carboxylic acid biosynthetic process"/>
    <property type="evidence" value="ECO:0007669"/>
    <property type="project" value="UniProtKB-ARBA"/>
</dbReference>
<dbReference type="InterPro" id="IPR043132">
    <property type="entry name" value="BCAT-like_C"/>
</dbReference>
<comment type="similarity">
    <text evidence="1">Belongs to the class-IV pyridoxal-phosphate-dependent aminotransferase family.</text>
</comment>